<comment type="similarity">
    <text evidence="2">Belongs to the polysaccharide synthase family.</text>
</comment>
<dbReference type="CDD" id="cd13127">
    <property type="entry name" value="MATE_tuaB_like"/>
    <property type="match status" value="1"/>
</dbReference>
<evidence type="ECO:0000256" key="3">
    <source>
        <dbReference type="ARBA" id="ARBA00022475"/>
    </source>
</evidence>
<evidence type="ECO:0000256" key="4">
    <source>
        <dbReference type="ARBA" id="ARBA00022692"/>
    </source>
</evidence>
<keyword evidence="6 7" id="KW-0472">Membrane</keyword>
<feature type="transmembrane region" description="Helical" evidence="7">
    <location>
        <begin position="117"/>
        <end position="137"/>
    </location>
</feature>
<evidence type="ECO:0000256" key="7">
    <source>
        <dbReference type="SAM" id="Phobius"/>
    </source>
</evidence>
<feature type="transmembrane region" description="Helical" evidence="7">
    <location>
        <begin position="290"/>
        <end position="308"/>
    </location>
</feature>
<feature type="transmembrane region" description="Helical" evidence="7">
    <location>
        <begin position="380"/>
        <end position="401"/>
    </location>
</feature>
<keyword evidence="5 7" id="KW-1133">Transmembrane helix</keyword>
<feature type="transmembrane region" description="Helical" evidence="7">
    <location>
        <begin position="14"/>
        <end position="39"/>
    </location>
</feature>
<gene>
    <name evidence="8" type="ORF">GKE01_04000</name>
</gene>
<keyword evidence="4 7" id="KW-0812">Transmembrane</keyword>
<evidence type="ECO:0000313" key="8">
    <source>
        <dbReference type="EMBL" id="MRY10633.1"/>
    </source>
</evidence>
<keyword evidence="3" id="KW-1003">Cell membrane</keyword>
<dbReference type="GO" id="GO:0005886">
    <property type="term" value="C:plasma membrane"/>
    <property type="evidence" value="ECO:0007669"/>
    <property type="project" value="UniProtKB-SubCell"/>
</dbReference>
<dbReference type="EMBL" id="WKLP01000004">
    <property type="protein sequence ID" value="MRY10633.1"/>
    <property type="molecule type" value="Genomic_DNA"/>
</dbReference>
<accession>A0A6G1Z9L4</accession>
<feature type="transmembrane region" description="Helical" evidence="7">
    <location>
        <begin position="45"/>
        <end position="70"/>
    </location>
</feature>
<evidence type="ECO:0000256" key="6">
    <source>
        <dbReference type="ARBA" id="ARBA00023136"/>
    </source>
</evidence>
<name>A0A6G1Z9L4_9BACT</name>
<dbReference type="Pfam" id="PF13440">
    <property type="entry name" value="Polysacc_synt_3"/>
    <property type="match status" value="1"/>
</dbReference>
<feature type="transmembrane region" description="Helical" evidence="7">
    <location>
        <begin position="356"/>
        <end position="374"/>
    </location>
</feature>
<evidence type="ECO:0000256" key="2">
    <source>
        <dbReference type="ARBA" id="ARBA00007430"/>
    </source>
</evidence>
<feature type="transmembrane region" description="Helical" evidence="7">
    <location>
        <begin position="149"/>
        <end position="169"/>
    </location>
</feature>
<dbReference type="PANTHER" id="PTHR30250">
    <property type="entry name" value="PST FAMILY PREDICTED COLANIC ACID TRANSPORTER"/>
    <property type="match status" value="1"/>
</dbReference>
<feature type="transmembrane region" description="Helical" evidence="7">
    <location>
        <begin position="441"/>
        <end position="462"/>
    </location>
</feature>
<dbReference type="RefSeq" id="WP_009860717.1">
    <property type="nucleotide sequence ID" value="NZ_CAJSYT010000010.1"/>
</dbReference>
<evidence type="ECO:0000256" key="5">
    <source>
        <dbReference type="ARBA" id="ARBA00022989"/>
    </source>
</evidence>
<reference evidence="8" key="1">
    <citation type="journal article" date="2019" name="Nat. Med.">
        <title>A library of human gut bacterial isolates paired with longitudinal multiomics data enables mechanistic microbiome research.</title>
        <authorList>
            <person name="Poyet M."/>
            <person name="Groussin M."/>
            <person name="Gibbons S.M."/>
            <person name="Avila-Pacheco J."/>
            <person name="Jiang X."/>
            <person name="Kearney S.M."/>
            <person name="Perrotta A.R."/>
            <person name="Berdy B."/>
            <person name="Zhao S."/>
            <person name="Lieberman T.D."/>
            <person name="Swanson P.K."/>
            <person name="Smith M."/>
            <person name="Roesemann S."/>
            <person name="Alexander J.E."/>
            <person name="Rich S.A."/>
            <person name="Livny J."/>
            <person name="Vlamakis H."/>
            <person name="Clish C."/>
            <person name="Bullock K."/>
            <person name="Deik A."/>
            <person name="Scott J."/>
            <person name="Pierce K.A."/>
            <person name="Xavier R.J."/>
            <person name="Alm E.J."/>
        </authorList>
    </citation>
    <scope>NUCLEOTIDE SEQUENCE</scope>
    <source>
        <strain evidence="8">BIOML-A4</strain>
    </source>
</reference>
<sequence>MAEETLKDKTAKGLFWGGISTFFQQIIGMVFGIVIARILSPDDYGLVAMLAIFSAIANTIMDSGFTTALINKKTIRHEDYNAVFWFSAFCGIVIYMILFLAAPLIAQFYNKPVLLNLSRVLFLSFLISSFGIAHNAILFKKLKVKQRGIIDVVAVSVSGGVGLIFALLGFAYWGLAIQLVSQCLVATLLRWYFSGWRPTLSFDLSPIKEMFGFSSKILFNNILGQVNMNIFSVLLGKFYTDTDTGYYSQGNKWMVLGNMTISNMIQGVAQPVLVEVADDKERQKKVFRKMLRFGAFISFPVLLGLAFVAKEFILLTVGEKWLNSVPYLQILTIAYSFSFITNLYWAILFSHGKSNIILYVSSTFYGLNLLLALFLASYGIFPMIIGCSALTLLLNFGWHFCGKKYIGIQTIELLRDISPYLLLVFFCFSISWFATIGINNLYYLLTAKIVIVAVLYILILWLTRSVVLRESISFIFKK</sequence>
<dbReference type="InterPro" id="IPR050833">
    <property type="entry name" value="Poly_Biosynth_Transport"/>
</dbReference>
<dbReference type="PANTHER" id="PTHR30250:SF10">
    <property type="entry name" value="LIPOPOLYSACCHARIDE BIOSYNTHESIS PROTEIN WZXC"/>
    <property type="match status" value="1"/>
</dbReference>
<dbReference type="AlphaFoldDB" id="A0A6G1Z9L4"/>
<feature type="transmembrane region" description="Helical" evidence="7">
    <location>
        <begin position="413"/>
        <end position="435"/>
    </location>
</feature>
<comment type="caution">
    <text evidence="8">The sequence shown here is derived from an EMBL/GenBank/DDBJ whole genome shotgun (WGS) entry which is preliminary data.</text>
</comment>
<evidence type="ECO:0000256" key="1">
    <source>
        <dbReference type="ARBA" id="ARBA00004651"/>
    </source>
</evidence>
<protein>
    <submittedName>
        <fullName evidence="8">Oligosaccharide flippase family protein</fullName>
    </submittedName>
</protein>
<proteinExistence type="inferred from homology"/>
<feature type="transmembrane region" description="Helical" evidence="7">
    <location>
        <begin position="328"/>
        <end position="349"/>
    </location>
</feature>
<feature type="transmembrane region" description="Helical" evidence="7">
    <location>
        <begin position="82"/>
        <end position="105"/>
    </location>
</feature>
<organism evidence="8">
    <name type="scientific">Parabacteroides goldsteinii</name>
    <dbReference type="NCBI Taxonomy" id="328812"/>
    <lineage>
        <taxon>Bacteria</taxon>
        <taxon>Pseudomonadati</taxon>
        <taxon>Bacteroidota</taxon>
        <taxon>Bacteroidia</taxon>
        <taxon>Bacteroidales</taxon>
        <taxon>Tannerellaceae</taxon>
        <taxon>Parabacteroides</taxon>
    </lineage>
</organism>
<comment type="subcellular location">
    <subcellularLocation>
        <location evidence="1">Cell membrane</location>
        <topology evidence="1">Multi-pass membrane protein</topology>
    </subcellularLocation>
</comment>